<feature type="binding site" evidence="8">
    <location>
        <position position="315"/>
    </location>
    <ligand>
        <name>Zn(2+)</name>
        <dbReference type="ChEBI" id="CHEBI:29105"/>
        <label>2</label>
    </ligand>
</feature>
<evidence type="ECO:0000256" key="5">
    <source>
        <dbReference type="ARBA" id="ARBA00022801"/>
    </source>
</evidence>
<dbReference type="PANTHER" id="PTHR32481">
    <property type="entry name" value="AMINOPEPTIDASE"/>
    <property type="match status" value="1"/>
</dbReference>
<protein>
    <submittedName>
        <fullName evidence="9">Glutamyl aminopeptidase</fullName>
        <ecNumber evidence="9">3.4.11.7</ecNumber>
    </submittedName>
</protein>
<dbReference type="GO" id="GO:0004230">
    <property type="term" value="F:glutamyl aminopeptidase activity"/>
    <property type="evidence" value="ECO:0007669"/>
    <property type="project" value="UniProtKB-EC"/>
</dbReference>
<feature type="binding site" evidence="8">
    <location>
        <position position="180"/>
    </location>
    <ligand>
        <name>Zn(2+)</name>
        <dbReference type="ChEBI" id="CHEBI:29105"/>
        <label>2</label>
    </ligand>
</feature>
<feature type="binding site" evidence="8">
    <location>
        <position position="215"/>
    </location>
    <ligand>
        <name>Zn(2+)</name>
        <dbReference type="ChEBI" id="CHEBI:29105"/>
        <label>2</label>
    </ligand>
</feature>
<keyword evidence="2 9" id="KW-0031">Aminopeptidase</keyword>
<dbReference type="GO" id="GO:0046872">
    <property type="term" value="F:metal ion binding"/>
    <property type="evidence" value="ECO:0007669"/>
    <property type="project" value="UniProtKB-UniRule"/>
</dbReference>
<name>A0A4Z0YBW9_9FIRM</name>
<evidence type="ECO:0000313" key="10">
    <source>
        <dbReference type="Proteomes" id="UP000297714"/>
    </source>
</evidence>
<evidence type="ECO:0000256" key="2">
    <source>
        <dbReference type="ARBA" id="ARBA00022438"/>
    </source>
</evidence>
<comment type="similarity">
    <text evidence="1 6">Belongs to the peptidase M42 family.</text>
</comment>
<evidence type="ECO:0000256" key="6">
    <source>
        <dbReference type="PIRNR" id="PIRNR001123"/>
    </source>
</evidence>
<keyword evidence="4 8" id="KW-0479">Metal-binding</keyword>
<evidence type="ECO:0000256" key="7">
    <source>
        <dbReference type="PIRSR" id="PIRSR001123-1"/>
    </source>
</evidence>
<dbReference type="Proteomes" id="UP000297714">
    <property type="component" value="Unassembled WGS sequence"/>
</dbReference>
<keyword evidence="5 9" id="KW-0378">Hydrolase</keyword>
<dbReference type="GO" id="GO:0006508">
    <property type="term" value="P:proteolysis"/>
    <property type="evidence" value="ECO:0007669"/>
    <property type="project" value="UniProtKB-KW"/>
</dbReference>
<keyword evidence="3" id="KW-0645">Protease</keyword>
<evidence type="ECO:0000256" key="1">
    <source>
        <dbReference type="ARBA" id="ARBA00006272"/>
    </source>
</evidence>
<comment type="cofactor">
    <cofactor evidence="8">
        <name>a divalent metal cation</name>
        <dbReference type="ChEBI" id="CHEBI:60240"/>
    </cofactor>
    <text evidence="8">Binds 2 divalent metal cations per subunit.</text>
</comment>
<evidence type="ECO:0000313" key="9">
    <source>
        <dbReference type="EMBL" id="TGJ77438.1"/>
    </source>
</evidence>
<accession>A0A4Z0YBW9</accession>
<dbReference type="AlphaFoldDB" id="A0A4Z0YBW9"/>
<dbReference type="EMBL" id="SRMQ01000002">
    <property type="protein sequence ID" value="TGJ77438.1"/>
    <property type="molecule type" value="Genomic_DNA"/>
</dbReference>
<dbReference type="EC" id="3.4.11.7" evidence="9"/>
<dbReference type="PANTHER" id="PTHR32481:SF7">
    <property type="entry name" value="AMINOPEPTIDASE YHFE-RELATED"/>
    <property type="match status" value="1"/>
</dbReference>
<dbReference type="InterPro" id="IPR023367">
    <property type="entry name" value="Peptidase_M42_dom2"/>
</dbReference>
<dbReference type="InterPro" id="IPR008007">
    <property type="entry name" value="Peptidase_M42"/>
</dbReference>
<dbReference type="Gene3D" id="3.40.630.10">
    <property type="entry name" value="Zn peptidases"/>
    <property type="match status" value="1"/>
</dbReference>
<keyword evidence="10" id="KW-1185">Reference proteome</keyword>
<dbReference type="OrthoDB" id="361940at2"/>
<evidence type="ECO:0000256" key="3">
    <source>
        <dbReference type="ARBA" id="ARBA00022670"/>
    </source>
</evidence>
<dbReference type="PIRSF" id="PIRSF001123">
    <property type="entry name" value="PepA_GA"/>
    <property type="match status" value="1"/>
</dbReference>
<feature type="binding site" evidence="8">
    <location>
        <position position="235"/>
    </location>
    <ligand>
        <name>Zn(2+)</name>
        <dbReference type="ChEBI" id="CHEBI:29105"/>
        <label>1</label>
    </ligand>
</feature>
<feature type="active site" description="Proton acceptor" evidence="7">
    <location>
        <position position="214"/>
    </location>
</feature>
<reference evidence="9 10" key="1">
    <citation type="submission" date="2019-04" db="EMBL/GenBank/DDBJ databases">
        <authorList>
            <person name="Poehlein A."/>
            <person name="Bengelsdorf F.R."/>
            <person name="Duerre P."/>
            <person name="Daniel R."/>
        </authorList>
    </citation>
    <scope>NUCLEOTIDE SEQUENCE [LARGE SCALE GENOMIC DNA]</scope>
    <source>
        <strain evidence="9 10">BS-1</strain>
    </source>
</reference>
<sequence>MNYIIDQLKALTAIDSPSGFTEDVTRYTMEQFESLGYHPYRTKKGCVVCDLGGEGSPLILSAHIDTLGGMVAEIKKNGRLRITNIGGLNANNCETENCRIRTRSGKVFEGTLQMNDPSVHVNDEYSKQNRTFADMEIVIDEDVKEKKDTETLGICNGDFVCFDPRTTITKSGYIKSRFLDDKLSVAILLGLARDLQKKKLKLKRKVYVFITVYEEVGHGACGALPADAEEIISVDMGCIGEGLACTERMVSICAKDSHGPYDYEVTTNLIRCAQEGKLDFAVDVYPYYGSDADAALAAGYDLKHGLIGAGVYASHGYERSHIDGVKNTLKLLELYIKKK</sequence>
<comment type="caution">
    <text evidence="9">The sequence shown here is derived from an EMBL/GenBank/DDBJ whole genome shotgun (WGS) entry which is preliminary data.</text>
</comment>
<evidence type="ECO:0000256" key="8">
    <source>
        <dbReference type="PIRSR" id="PIRSR001123-2"/>
    </source>
</evidence>
<organism evidence="9 10">
    <name type="scientific">Caproiciproducens galactitolivorans</name>
    <dbReference type="NCBI Taxonomy" id="642589"/>
    <lineage>
        <taxon>Bacteria</taxon>
        <taxon>Bacillati</taxon>
        <taxon>Bacillota</taxon>
        <taxon>Clostridia</taxon>
        <taxon>Eubacteriales</taxon>
        <taxon>Acutalibacteraceae</taxon>
        <taxon>Caproiciproducens</taxon>
    </lineage>
</organism>
<feature type="binding site" evidence="8">
    <location>
        <position position="63"/>
    </location>
    <ligand>
        <name>Zn(2+)</name>
        <dbReference type="ChEBI" id="CHEBI:29105"/>
        <label>1</label>
    </ligand>
</feature>
<evidence type="ECO:0000256" key="4">
    <source>
        <dbReference type="ARBA" id="ARBA00022723"/>
    </source>
</evidence>
<dbReference type="Pfam" id="PF05343">
    <property type="entry name" value="Peptidase_M42"/>
    <property type="match status" value="1"/>
</dbReference>
<dbReference type="SUPFAM" id="SSF101821">
    <property type="entry name" value="Aminopeptidase/glucanase lid domain"/>
    <property type="match status" value="1"/>
</dbReference>
<feature type="binding site" evidence="8">
    <location>
        <position position="180"/>
    </location>
    <ligand>
        <name>Zn(2+)</name>
        <dbReference type="ChEBI" id="CHEBI:29105"/>
        <label>1</label>
    </ligand>
</feature>
<dbReference type="CDD" id="cd05657">
    <property type="entry name" value="M42_glucanase_like"/>
    <property type="match status" value="1"/>
</dbReference>
<dbReference type="SUPFAM" id="SSF53187">
    <property type="entry name" value="Zn-dependent exopeptidases"/>
    <property type="match status" value="1"/>
</dbReference>
<proteinExistence type="inferred from homology"/>
<dbReference type="RefSeq" id="WP_135657977.1">
    <property type="nucleotide sequence ID" value="NZ_JAJUFJ010000002.1"/>
</dbReference>
<gene>
    <name evidence="9" type="primary">pepA_2</name>
    <name evidence="9" type="ORF">CAGA_08080</name>
</gene>
<dbReference type="InterPro" id="IPR051464">
    <property type="entry name" value="Peptidase_M42_aminopept"/>
</dbReference>
<dbReference type="Gene3D" id="2.40.30.40">
    <property type="entry name" value="Peptidase M42, domain 2"/>
    <property type="match status" value="1"/>
</dbReference>